<name>K1R444_MAGGI</name>
<evidence type="ECO:0000313" key="1">
    <source>
        <dbReference type="EMBL" id="EKC38274.1"/>
    </source>
</evidence>
<proteinExistence type="predicted"/>
<dbReference type="InParanoid" id="K1R444"/>
<dbReference type="HOGENOM" id="CLU_2252622_0_0_1"/>
<dbReference type="EMBL" id="JH816193">
    <property type="protein sequence ID" value="EKC38274.1"/>
    <property type="molecule type" value="Genomic_DNA"/>
</dbReference>
<gene>
    <name evidence="1" type="ORF">CGI_10022600</name>
</gene>
<accession>K1R444</accession>
<reference evidence="1" key="1">
    <citation type="journal article" date="2012" name="Nature">
        <title>The oyster genome reveals stress adaptation and complexity of shell formation.</title>
        <authorList>
            <person name="Zhang G."/>
            <person name="Fang X."/>
            <person name="Guo X."/>
            <person name="Li L."/>
            <person name="Luo R."/>
            <person name="Xu F."/>
            <person name="Yang P."/>
            <person name="Zhang L."/>
            <person name="Wang X."/>
            <person name="Qi H."/>
            <person name="Xiong Z."/>
            <person name="Que H."/>
            <person name="Xie Y."/>
            <person name="Holland P.W."/>
            <person name="Paps J."/>
            <person name="Zhu Y."/>
            <person name="Wu F."/>
            <person name="Chen Y."/>
            <person name="Wang J."/>
            <person name="Peng C."/>
            <person name="Meng J."/>
            <person name="Yang L."/>
            <person name="Liu J."/>
            <person name="Wen B."/>
            <person name="Zhang N."/>
            <person name="Huang Z."/>
            <person name="Zhu Q."/>
            <person name="Feng Y."/>
            <person name="Mount A."/>
            <person name="Hedgecock D."/>
            <person name="Xu Z."/>
            <person name="Liu Y."/>
            <person name="Domazet-Loso T."/>
            <person name="Du Y."/>
            <person name="Sun X."/>
            <person name="Zhang S."/>
            <person name="Liu B."/>
            <person name="Cheng P."/>
            <person name="Jiang X."/>
            <person name="Li J."/>
            <person name="Fan D."/>
            <person name="Wang W."/>
            <person name="Fu W."/>
            <person name="Wang T."/>
            <person name="Wang B."/>
            <person name="Zhang J."/>
            <person name="Peng Z."/>
            <person name="Li Y."/>
            <person name="Li N."/>
            <person name="Wang J."/>
            <person name="Chen M."/>
            <person name="He Y."/>
            <person name="Tan F."/>
            <person name="Song X."/>
            <person name="Zheng Q."/>
            <person name="Huang R."/>
            <person name="Yang H."/>
            <person name="Du X."/>
            <person name="Chen L."/>
            <person name="Yang M."/>
            <person name="Gaffney P.M."/>
            <person name="Wang S."/>
            <person name="Luo L."/>
            <person name="She Z."/>
            <person name="Ming Y."/>
            <person name="Huang W."/>
            <person name="Zhang S."/>
            <person name="Huang B."/>
            <person name="Zhang Y."/>
            <person name="Qu T."/>
            <person name="Ni P."/>
            <person name="Miao G."/>
            <person name="Wang J."/>
            <person name="Wang Q."/>
            <person name="Steinberg C.E."/>
            <person name="Wang H."/>
            <person name="Li N."/>
            <person name="Qian L."/>
            <person name="Zhang G."/>
            <person name="Li Y."/>
            <person name="Yang H."/>
            <person name="Liu X."/>
            <person name="Wang J."/>
            <person name="Yin Y."/>
            <person name="Wang J."/>
        </authorList>
    </citation>
    <scope>NUCLEOTIDE SEQUENCE [LARGE SCALE GENOMIC DNA]</scope>
    <source>
        <strain evidence="1">05x7-T-G4-1.051#20</strain>
    </source>
</reference>
<organism evidence="1">
    <name type="scientific">Magallana gigas</name>
    <name type="common">Pacific oyster</name>
    <name type="synonym">Crassostrea gigas</name>
    <dbReference type="NCBI Taxonomy" id="29159"/>
    <lineage>
        <taxon>Eukaryota</taxon>
        <taxon>Metazoa</taxon>
        <taxon>Spiralia</taxon>
        <taxon>Lophotrochozoa</taxon>
        <taxon>Mollusca</taxon>
        <taxon>Bivalvia</taxon>
        <taxon>Autobranchia</taxon>
        <taxon>Pteriomorphia</taxon>
        <taxon>Ostreida</taxon>
        <taxon>Ostreoidea</taxon>
        <taxon>Ostreidae</taxon>
        <taxon>Magallana</taxon>
    </lineage>
</organism>
<protein>
    <submittedName>
        <fullName evidence="1">Uncharacterized protein</fullName>
    </submittedName>
</protein>
<sequence>MIVIQEKRRLAKNPHLVTGTFGPGTGTKSLYEKIQDLLKNYYYPGNEFNRLKLDVILAEKIKEEAEIELQQKRDLEKELQITIKELQKVTKVTILDPNQWVSIT</sequence>
<dbReference type="AlphaFoldDB" id="K1R444"/>